<keyword evidence="2" id="KW-1185">Reference proteome</keyword>
<protein>
    <submittedName>
        <fullName evidence="1">Uncharacterized protein</fullName>
    </submittedName>
</protein>
<evidence type="ECO:0000313" key="2">
    <source>
        <dbReference type="Proteomes" id="UP000005850"/>
    </source>
</evidence>
<name>A0A075RAK4_BRELA</name>
<sequence>MEMLDAETQRIIDEMYKAYGKERLNADEILNWLDANGYDFYFD</sequence>
<organism evidence="1 2">
    <name type="scientific">Brevibacillus laterosporus LMG 15441</name>
    <dbReference type="NCBI Taxonomy" id="1042163"/>
    <lineage>
        <taxon>Bacteria</taxon>
        <taxon>Bacillati</taxon>
        <taxon>Bacillota</taxon>
        <taxon>Bacilli</taxon>
        <taxon>Bacillales</taxon>
        <taxon>Paenibacillaceae</taxon>
        <taxon>Brevibacillus</taxon>
    </lineage>
</organism>
<dbReference type="STRING" id="1042163.BRLA_c041510"/>
<evidence type="ECO:0000313" key="1">
    <source>
        <dbReference type="EMBL" id="AIG28426.1"/>
    </source>
</evidence>
<dbReference type="AlphaFoldDB" id="A0A075RAK4"/>
<gene>
    <name evidence="1" type="ORF">BRLA_c041510</name>
</gene>
<reference evidence="1 2" key="1">
    <citation type="journal article" date="2011" name="J. Bacteriol.">
        <title>Genome sequence of Brevibacillus laterosporus LMG 15441, a pathogen of invertebrates.</title>
        <authorList>
            <person name="Djukic M."/>
            <person name="Poehlein A."/>
            <person name="Thurmer A."/>
            <person name="Daniel R."/>
        </authorList>
    </citation>
    <scope>NUCLEOTIDE SEQUENCE [LARGE SCALE GENOMIC DNA]</scope>
    <source>
        <strain evidence="1 2">LMG 15441</strain>
    </source>
</reference>
<dbReference type="KEGG" id="blr:BRLA_c041510"/>
<dbReference type="HOGENOM" id="CLU_3230591_0_0_9"/>
<proteinExistence type="predicted"/>
<dbReference type="Proteomes" id="UP000005850">
    <property type="component" value="Chromosome"/>
</dbReference>
<dbReference type="RefSeq" id="WP_003334576.1">
    <property type="nucleotide sequence ID" value="NZ_CP007806.1"/>
</dbReference>
<dbReference type="EMBL" id="CP007806">
    <property type="protein sequence ID" value="AIG28426.1"/>
    <property type="molecule type" value="Genomic_DNA"/>
</dbReference>
<accession>A0A075RAK4</accession>